<name>A0A1U7EYC3_NATPD</name>
<organism evidence="7 8">
    <name type="scientific">Natronomonas pharaonis (strain ATCC 35678 / DSM 2160 / CIP 103997 / JCM 8858 / NBRC 14720 / NCIMB 2260 / Gabara)</name>
    <name type="common">Halobacterium pharaonis</name>
    <dbReference type="NCBI Taxonomy" id="348780"/>
    <lineage>
        <taxon>Archaea</taxon>
        <taxon>Methanobacteriati</taxon>
        <taxon>Methanobacteriota</taxon>
        <taxon>Stenosarchaea group</taxon>
        <taxon>Halobacteria</taxon>
        <taxon>Halobacteriales</taxon>
        <taxon>Natronomonadaceae</taxon>
        <taxon>Natronomonas</taxon>
    </lineage>
</organism>
<keyword evidence="8" id="KW-1185">Reference proteome</keyword>
<dbReference type="STRING" id="348780.NP_4242A"/>
<dbReference type="EnsemblBacteria" id="CAI50212">
    <property type="protein sequence ID" value="CAI50212"/>
    <property type="gene ID" value="NP_4242A"/>
</dbReference>
<keyword evidence="4" id="KW-0067">ATP-binding</keyword>
<dbReference type="PANTHER" id="PTHR43605">
    <property type="entry name" value="ACYL-COENZYME A SYNTHETASE"/>
    <property type="match status" value="1"/>
</dbReference>
<evidence type="ECO:0000259" key="6">
    <source>
        <dbReference type="Pfam" id="PF13193"/>
    </source>
</evidence>
<feature type="domain" description="AMP-binding enzyme C-terminal" evidence="6">
    <location>
        <begin position="464"/>
        <end position="542"/>
    </location>
</feature>
<dbReference type="GO" id="GO:0005524">
    <property type="term" value="F:ATP binding"/>
    <property type="evidence" value="ECO:0007669"/>
    <property type="project" value="UniProtKB-KW"/>
</dbReference>
<accession>A0A1U7EYC3</accession>
<dbReference type="Gene3D" id="3.30.300.30">
    <property type="match status" value="1"/>
</dbReference>
<dbReference type="PROSITE" id="PS00455">
    <property type="entry name" value="AMP_BINDING"/>
    <property type="match status" value="1"/>
</dbReference>
<keyword evidence="2 7" id="KW-0436">Ligase</keyword>
<sequence length="560" mass="62413">MPESHNLPDYDQLCESFTWDDIADEADGDYPDSFNIAHEACDRHADNAEKVALYQVSEDGELTTLPFWELSDRSSQFANTLEALGVDEGDRVFSYMPRIPEHYIALVGTLKRGAVWGSVNERYGPDGISYRLNDCDAQVVVTTDDNRETVADALEEVDSVEHVITVDRGSGVPDDDVAFNDRLDEASREYEAADTESEDDALLYYTSGTTGPAKGVLHKHRWVLGVAATQRYSVDLQPGDLYWSTGDLGWLTGAINTLGAWFWGASLFTYEGEFDPEEWAELLDEYPISVLFSVPTAYRMLRENEDVFEDTSLDLRHALSIGEPLSAGVVEWGEENLGVTIHDTYGQTETGNMIINNYPSEEVRPGSMGKPLPGIEADIVDPDTGEVLPPDETGEIAQRGDYPCFFAEYWQKPEKTADCFVDGPDGEWYLSGDLAHKDEDGYFWFEGRADDVILSSGYRIGPFEVESSMGEHPAVAEVAVVGKPHKERGNIVKAYAVPSDGADPTEETKEDIKTHVKEEMSAHEYPREIEFRDELPTTVTGKIRRTELRDEAQEEADIDA</sequence>
<evidence type="ECO:0000256" key="3">
    <source>
        <dbReference type="ARBA" id="ARBA00022741"/>
    </source>
</evidence>
<evidence type="ECO:0000256" key="4">
    <source>
        <dbReference type="ARBA" id="ARBA00022840"/>
    </source>
</evidence>
<dbReference type="GO" id="GO:0016405">
    <property type="term" value="F:CoA-ligase activity"/>
    <property type="evidence" value="ECO:0007669"/>
    <property type="project" value="UniProtKB-ARBA"/>
</dbReference>
<comment type="similarity">
    <text evidence="1">Belongs to the ATP-dependent AMP-binding enzyme family.</text>
</comment>
<dbReference type="RefSeq" id="WP_011323828.1">
    <property type="nucleotide sequence ID" value="NC_007426.1"/>
</dbReference>
<dbReference type="InterPro" id="IPR042099">
    <property type="entry name" value="ANL_N_sf"/>
</dbReference>
<evidence type="ECO:0000259" key="5">
    <source>
        <dbReference type="Pfam" id="PF00501"/>
    </source>
</evidence>
<dbReference type="GO" id="GO:0015645">
    <property type="term" value="F:fatty acid ligase activity"/>
    <property type="evidence" value="ECO:0007669"/>
    <property type="project" value="TreeGrafter"/>
</dbReference>
<dbReference type="GO" id="GO:0004321">
    <property type="term" value="F:fatty-acyl-CoA synthase activity"/>
    <property type="evidence" value="ECO:0007669"/>
    <property type="project" value="TreeGrafter"/>
</dbReference>
<dbReference type="eggNOG" id="arCOG04201">
    <property type="taxonomic scope" value="Archaea"/>
</dbReference>
<reference evidence="7 8" key="1">
    <citation type="journal article" date="2005" name="Genome Res.">
        <title>Living with two extremes: conclusions from the genome sequence of Natronomonas pharaonis.</title>
        <authorList>
            <person name="Falb M."/>
            <person name="Pfeiffer F."/>
            <person name="Palm P."/>
            <person name="Rodewald K."/>
            <person name="Hickmann V."/>
            <person name="Tittor J."/>
            <person name="Oesterhelt D."/>
        </authorList>
    </citation>
    <scope>NUCLEOTIDE SEQUENCE [LARGE SCALE GENOMIC DNA]</scope>
    <source>
        <strain evidence="8">ATCC 35678 / DSM 2160 / CIP 103997 / JCM 8858 / NBRC 14720 / NCIMB 2260 / Gabara</strain>
    </source>
</reference>
<keyword evidence="3" id="KW-0547">Nucleotide-binding</keyword>
<dbReference type="AlphaFoldDB" id="A0A1U7EYC3"/>
<dbReference type="EC" id="6.2.1.-" evidence="7"/>
<gene>
    <name evidence="7" type="primary">acs2</name>
    <name evidence="7" type="ordered locus">NP_4242A</name>
</gene>
<evidence type="ECO:0000313" key="7">
    <source>
        <dbReference type="EMBL" id="CAI50212.1"/>
    </source>
</evidence>
<dbReference type="Gene3D" id="3.40.50.12780">
    <property type="entry name" value="N-terminal domain of ligase-like"/>
    <property type="match status" value="1"/>
</dbReference>
<dbReference type="Proteomes" id="UP000002698">
    <property type="component" value="Chromosome"/>
</dbReference>
<proteinExistence type="inferred from homology"/>
<dbReference type="GO" id="GO:0006633">
    <property type="term" value="P:fatty acid biosynthetic process"/>
    <property type="evidence" value="ECO:0007669"/>
    <property type="project" value="TreeGrafter"/>
</dbReference>
<dbReference type="KEGG" id="nph:NP_4242A"/>
<dbReference type="GO" id="GO:0006637">
    <property type="term" value="P:acyl-CoA metabolic process"/>
    <property type="evidence" value="ECO:0007669"/>
    <property type="project" value="TreeGrafter"/>
</dbReference>
<feature type="domain" description="AMP-dependent synthetase/ligase" evidence="5">
    <location>
        <begin position="46"/>
        <end position="410"/>
    </location>
</feature>
<dbReference type="OrthoDB" id="193284at2157"/>
<dbReference type="SUPFAM" id="SSF56801">
    <property type="entry name" value="Acetyl-CoA synthetase-like"/>
    <property type="match status" value="1"/>
</dbReference>
<protein>
    <submittedName>
        <fullName evidence="7">Acyl-CoA synthetase</fullName>
        <ecNumber evidence="7">6.2.1.-</ecNumber>
    </submittedName>
</protein>
<dbReference type="InterPro" id="IPR020845">
    <property type="entry name" value="AMP-binding_CS"/>
</dbReference>
<evidence type="ECO:0000256" key="2">
    <source>
        <dbReference type="ARBA" id="ARBA00022598"/>
    </source>
</evidence>
<dbReference type="GeneID" id="3702485"/>
<dbReference type="PANTHER" id="PTHR43605:SF10">
    <property type="entry name" value="ACYL-COA SYNTHETASE MEDIUM CHAIN FAMILY MEMBER 3"/>
    <property type="match status" value="1"/>
</dbReference>
<dbReference type="EMBL" id="CR936257">
    <property type="protein sequence ID" value="CAI50212.1"/>
    <property type="molecule type" value="Genomic_DNA"/>
</dbReference>
<dbReference type="InterPro" id="IPR045851">
    <property type="entry name" value="AMP-bd_C_sf"/>
</dbReference>
<dbReference type="InterPro" id="IPR000873">
    <property type="entry name" value="AMP-dep_synth/lig_dom"/>
</dbReference>
<dbReference type="InterPro" id="IPR025110">
    <property type="entry name" value="AMP-bd_C"/>
</dbReference>
<evidence type="ECO:0000313" key="8">
    <source>
        <dbReference type="Proteomes" id="UP000002698"/>
    </source>
</evidence>
<dbReference type="HOGENOM" id="CLU_000022_59_10_2"/>
<dbReference type="Pfam" id="PF13193">
    <property type="entry name" value="AMP-binding_C"/>
    <property type="match status" value="1"/>
</dbReference>
<evidence type="ECO:0000256" key="1">
    <source>
        <dbReference type="ARBA" id="ARBA00006432"/>
    </source>
</evidence>
<dbReference type="Pfam" id="PF00501">
    <property type="entry name" value="AMP-binding"/>
    <property type="match status" value="1"/>
</dbReference>
<dbReference type="FunFam" id="3.30.300.30:FF:000005">
    <property type="entry name" value="Acyl-coenzyme A synthetase ACSM5, mitochondrial"/>
    <property type="match status" value="1"/>
</dbReference>
<dbReference type="InterPro" id="IPR051087">
    <property type="entry name" value="Mitochondrial_ACSM"/>
</dbReference>